<organism evidence="3 4">
    <name type="scientific">Chara braunii</name>
    <name type="common">Braun's stonewort</name>
    <dbReference type="NCBI Taxonomy" id="69332"/>
    <lineage>
        <taxon>Eukaryota</taxon>
        <taxon>Viridiplantae</taxon>
        <taxon>Streptophyta</taxon>
        <taxon>Charophyceae</taxon>
        <taxon>Charales</taxon>
        <taxon>Characeae</taxon>
        <taxon>Chara</taxon>
    </lineage>
</organism>
<sequence length="103" mass="11320">MLRHVALLEMKDGTPDSAVAGILTELESLKRTLPAEVKLVNYTFGQDAGLVPSGNAHVAVVADFEDEDGYRAYQSNAEHQAIIKNFIIPHLRKLTTSQFIIKA</sequence>
<dbReference type="EMBL" id="BFEA01001180">
    <property type="protein sequence ID" value="GBG92950.1"/>
    <property type="molecule type" value="Genomic_DNA"/>
</dbReference>
<dbReference type="Gene3D" id="3.30.70.100">
    <property type="match status" value="1"/>
</dbReference>
<evidence type="ECO:0000256" key="1">
    <source>
        <dbReference type="ARBA" id="ARBA00011738"/>
    </source>
</evidence>
<dbReference type="Gramene" id="GBG92950">
    <property type="protein sequence ID" value="GBG92950"/>
    <property type="gene ID" value="CBR_g57906"/>
</dbReference>
<dbReference type="PROSITE" id="PS51502">
    <property type="entry name" value="S_R_A_B_BARREL"/>
    <property type="match status" value="1"/>
</dbReference>
<gene>
    <name evidence="3" type="ORF">CBR_g57906</name>
</gene>
<feature type="domain" description="Stress-response A/B barrel" evidence="2">
    <location>
        <begin position="2"/>
        <end position="99"/>
    </location>
</feature>
<evidence type="ECO:0000313" key="3">
    <source>
        <dbReference type="EMBL" id="GBG92950.1"/>
    </source>
</evidence>
<dbReference type="Proteomes" id="UP000265515">
    <property type="component" value="Unassembled WGS sequence"/>
</dbReference>
<dbReference type="SMART" id="SM00886">
    <property type="entry name" value="Dabb"/>
    <property type="match status" value="1"/>
</dbReference>
<protein>
    <recommendedName>
        <fullName evidence="2">Stress-response A/B barrel domain-containing protein</fullName>
    </recommendedName>
</protein>
<comment type="caution">
    <text evidence="3">The sequence shown here is derived from an EMBL/GenBank/DDBJ whole genome shotgun (WGS) entry which is preliminary data.</text>
</comment>
<name>A0A388MEG9_CHABU</name>
<dbReference type="InterPro" id="IPR044662">
    <property type="entry name" value="HS1/DABB1-like"/>
</dbReference>
<evidence type="ECO:0000313" key="4">
    <source>
        <dbReference type="Proteomes" id="UP000265515"/>
    </source>
</evidence>
<proteinExistence type="predicted"/>
<reference evidence="3 4" key="1">
    <citation type="journal article" date="2018" name="Cell">
        <title>The Chara Genome: Secondary Complexity and Implications for Plant Terrestrialization.</title>
        <authorList>
            <person name="Nishiyama T."/>
            <person name="Sakayama H."/>
            <person name="Vries J.D."/>
            <person name="Buschmann H."/>
            <person name="Saint-Marcoux D."/>
            <person name="Ullrich K.K."/>
            <person name="Haas F.B."/>
            <person name="Vanderstraeten L."/>
            <person name="Becker D."/>
            <person name="Lang D."/>
            <person name="Vosolsobe S."/>
            <person name="Rombauts S."/>
            <person name="Wilhelmsson P.K.I."/>
            <person name="Janitza P."/>
            <person name="Kern R."/>
            <person name="Heyl A."/>
            <person name="Rumpler F."/>
            <person name="Villalobos L.I.A.C."/>
            <person name="Clay J.M."/>
            <person name="Skokan R."/>
            <person name="Toyoda A."/>
            <person name="Suzuki Y."/>
            <person name="Kagoshima H."/>
            <person name="Schijlen E."/>
            <person name="Tajeshwar N."/>
            <person name="Catarino B."/>
            <person name="Hetherington A.J."/>
            <person name="Saltykova A."/>
            <person name="Bonnot C."/>
            <person name="Breuninger H."/>
            <person name="Symeonidi A."/>
            <person name="Radhakrishnan G.V."/>
            <person name="Van Nieuwerburgh F."/>
            <person name="Deforce D."/>
            <person name="Chang C."/>
            <person name="Karol K.G."/>
            <person name="Hedrich R."/>
            <person name="Ulvskov P."/>
            <person name="Glockner G."/>
            <person name="Delwiche C.F."/>
            <person name="Petrasek J."/>
            <person name="Van de Peer Y."/>
            <person name="Friml J."/>
            <person name="Beilby M."/>
            <person name="Dolan L."/>
            <person name="Kohara Y."/>
            <person name="Sugano S."/>
            <person name="Fujiyama A."/>
            <person name="Delaux P.-M."/>
            <person name="Quint M."/>
            <person name="TheiBen G."/>
            <person name="Hagemann M."/>
            <person name="Harholt J."/>
            <person name="Dunand C."/>
            <person name="Zachgo S."/>
            <person name="Langdale J."/>
            <person name="Maumus F."/>
            <person name="Straeten D.V.D."/>
            <person name="Gould S.B."/>
            <person name="Rensing S.A."/>
        </authorList>
    </citation>
    <scope>NUCLEOTIDE SEQUENCE [LARGE SCALE GENOMIC DNA]</scope>
    <source>
        <strain evidence="3 4">S276</strain>
    </source>
</reference>
<dbReference type="PANTHER" id="PTHR33178:SF10">
    <property type="entry name" value="STRESS-RESPONSE A_B BARREL DOMAIN-CONTAINING PROTEIN"/>
    <property type="match status" value="1"/>
</dbReference>
<dbReference type="PANTHER" id="PTHR33178">
    <property type="match status" value="1"/>
</dbReference>
<dbReference type="InterPro" id="IPR013097">
    <property type="entry name" value="Dabb"/>
</dbReference>
<comment type="subunit">
    <text evidence="1">Homodimer.</text>
</comment>
<keyword evidence="4" id="KW-1185">Reference proteome</keyword>
<dbReference type="InterPro" id="IPR011008">
    <property type="entry name" value="Dimeric_a/b-barrel"/>
</dbReference>
<dbReference type="AlphaFoldDB" id="A0A388MEG9"/>
<dbReference type="SUPFAM" id="SSF54909">
    <property type="entry name" value="Dimeric alpha+beta barrel"/>
    <property type="match status" value="1"/>
</dbReference>
<dbReference type="Pfam" id="PF07876">
    <property type="entry name" value="Dabb"/>
    <property type="match status" value="1"/>
</dbReference>
<evidence type="ECO:0000259" key="2">
    <source>
        <dbReference type="PROSITE" id="PS51502"/>
    </source>
</evidence>
<accession>A0A388MEG9</accession>